<dbReference type="OrthoDB" id="2153609at2759"/>
<dbReference type="Gene3D" id="3.80.10.10">
    <property type="entry name" value="Ribonuclease Inhibitor"/>
    <property type="match status" value="2"/>
</dbReference>
<dbReference type="PROSITE" id="PS50181">
    <property type="entry name" value="FBOX"/>
    <property type="match status" value="1"/>
</dbReference>
<evidence type="ECO:0000313" key="2">
    <source>
        <dbReference type="EMBL" id="KAH9378215.1"/>
    </source>
</evidence>
<dbReference type="Pfam" id="PF12937">
    <property type="entry name" value="F-box-like"/>
    <property type="match status" value="1"/>
</dbReference>
<keyword evidence="3" id="KW-1185">Reference proteome</keyword>
<dbReference type="SMART" id="SM00256">
    <property type="entry name" value="FBOX"/>
    <property type="match status" value="1"/>
</dbReference>
<dbReference type="GO" id="GO:0019005">
    <property type="term" value="C:SCF ubiquitin ligase complex"/>
    <property type="evidence" value="ECO:0007669"/>
    <property type="project" value="TreeGrafter"/>
</dbReference>
<sequence length="455" mass="50617">MDLDQLSSELILKIFSYLPQESLLALSQVSPRIKRMALDPFLWTKVIIDSSLSTCPEMLSEVLNSATLMRKLDASVDDVDLEALATASATFERLEEVTIRGWMLLHPNVPRLLCHCQSLESIVLRGKGVLTTEGVTVLQELSGLKSLLLSFYIRVPEKVVQQICISCPALEMLTLSSNSIHDDDTWNFFGRLQHLKSLSVTVLNTNGLLHLATSCPNLQSLQINVMGNTNRISAAQAVQGLHKLRTLRVRCCYAQDWFHPEFPTPTSLECFDIPELGMNKLQLKILTDSCLPLRKVTFSVCRIEGSALEALSVCPNLESMSLSGLPCDNLKLEVLCQFPKLAYANLGIMEAIPAVFNQLQSIVDDVNTNLKSSTRLVIRLFPQPRSPRDALVRALGAFENFLAIKKAQTTQDVRGMEERRLRPAYGLSELDVSVATPSETLKCVVLNLHHFEGVE</sequence>
<dbReference type="Gene3D" id="1.20.1280.50">
    <property type="match status" value="1"/>
</dbReference>
<dbReference type="GO" id="GO:0031146">
    <property type="term" value="P:SCF-dependent proteasomal ubiquitin-dependent protein catabolic process"/>
    <property type="evidence" value="ECO:0007669"/>
    <property type="project" value="TreeGrafter"/>
</dbReference>
<dbReference type="Proteomes" id="UP000821853">
    <property type="component" value="Unassembled WGS sequence"/>
</dbReference>
<organism evidence="2 3">
    <name type="scientific">Haemaphysalis longicornis</name>
    <name type="common">Bush tick</name>
    <dbReference type="NCBI Taxonomy" id="44386"/>
    <lineage>
        <taxon>Eukaryota</taxon>
        <taxon>Metazoa</taxon>
        <taxon>Ecdysozoa</taxon>
        <taxon>Arthropoda</taxon>
        <taxon>Chelicerata</taxon>
        <taxon>Arachnida</taxon>
        <taxon>Acari</taxon>
        <taxon>Parasitiformes</taxon>
        <taxon>Ixodida</taxon>
        <taxon>Ixodoidea</taxon>
        <taxon>Ixodidae</taxon>
        <taxon>Haemaphysalinae</taxon>
        <taxon>Haemaphysalis</taxon>
    </lineage>
</organism>
<gene>
    <name evidence="2" type="ORF">HPB48_018521</name>
</gene>
<evidence type="ECO:0000259" key="1">
    <source>
        <dbReference type="PROSITE" id="PS50181"/>
    </source>
</evidence>
<dbReference type="SUPFAM" id="SSF52047">
    <property type="entry name" value="RNI-like"/>
    <property type="match status" value="1"/>
</dbReference>
<feature type="domain" description="F-box" evidence="1">
    <location>
        <begin position="1"/>
        <end position="46"/>
    </location>
</feature>
<dbReference type="AlphaFoldDB" id="A0A9J6GUY6"/>
<dbReference type="EMBL" id="JABSTR010000008">
    <property type="protein sequence ID" value="KAH9378215.1"/>
    <property type="molecule type" value="Genomic_DNA"/>
</dbReference>
<evidence type="ECO:0000313" key="3">
    <source>
        <dbReference type="Proteomes" id="UP000821853"/>
    </source>
</evidence>
<dbReference type="VEuPathDB" id="VectorBase:HLOH_039936"/>
<name>A0A9J6GUY6_HAELO</name>
<dbReference type="SUPFAM" id="SSF81383">
    <property type="entry name" value="F-box domain"/>
    <property type="match status" value="1"/>
</dbReference>
<dbReference type="InterPro" id="IPR036047">
    <property type="entry name" value="F-box-like_dom_sf"/>
</dbReference>
<dbReference type="InterPro" id="IPR032675">
    <property type="entry name" value="LRR_dom_sf"/>
</dbReference>
<dbReference type="InterPro" id="IPR001810">
    <property type="entry name" value="F-box_dom"/>
</dbReference>
<protein>
    <recommendedName>
        <fullName evidence="1">F-box domain-containing protein</fullName>
    </recommendedName>
</protein>
<reference evidence="2 3" key="1">
    <citation type="journal article" date="2020" name="Cell">
        <title>Large-Scale Comparative Analyses of Tick Genomes Elucidate Their Genetic Diversity and Vector Capacities.</title>
        <authorList>
            <consortium name="Tick Genome and Microbiome Consortium (TIGMIC)"/>
            <person name="Jia N."/>
            <person name="Wang J."/>
            <person name="Shi W."/>
            <person name="Du L."/>
            <person name="Sun Y."/>
            <person name="Zhan W."/>
            <person name="Jiang J.F."/>
            <person name="Wang Q."/>
            <person name="Zhang B."/>
            <person name="Ji P."/>
            <person name="Bell-Sakyi L."/>
            <person name="Cui X.M."/>
            <person name="Yuan T.T."/>
            <person name="Jiang B.G."/>
            <person name="Yang W.F."/>
            <person name="Lam T.T."/>
            <person name="Chang Q.C."/>
            <person name="Ding S.J."/>
            <person name="Wang X.J."/>
            <person name="Zhu J.G."/>
            <person name="Ruan X.D."/>
            <person name="Zhao L."/>
            <person name="Wei J.T."/>
            <person name="Ye R.Z."/>
            <person name="Que T.C."/>
            <person name="Du C.H."/>
            <person name="Zhou Y.H."/>
            <person name="Cheng J.X."/>
            <person name="Dai P.F."/>
            <person name="Guo W.B."/>
            <person name="Han X.H."/>
            <person name="Huang E.J."/>
            <person name="Li L.F."/>
            <person name="Wei W."/>
            <person name="Gao Y.C."/>
            <person name="Liu J.Z."/>
            <person name="Shao H.Z."/>
            <person name="Wang X."/>
            <person name="Wang C.C."/>
            <person name="Yang T.C."/>
            <person name="Huo Q.B."/>
            <person name="Li W."/>
            <person name="Chen H.Y."/>
            <person name="Chen S.E."/>
            <person name="Zhou L.G."/>
            <person name="Ni X.B."/>
            <person name="Tian J.H."/>
            <person name="Sheng Y."/>
            <person name="Liu T."/>
            <person name="Pan Y.S."/>
            <person name="Xia L.Y."/>
            <person name="Li J."/>
            <person name="Zhao F."/>
            <person name="Cao W.C."/>
        </authorList>
    </citation>
    <scope>NUCLEOTIDE SEQUENCE [LARGE SCALE GENOMIC DNA]</scope>
    <source>
        <strain evidence="2">HaeL-2018</strain>
    </source>
</reference>
<accession>A0A9J6GUY6</accession>
<comment type="caution">
    <text evidence="2">The sequence shown here is derived from an EMBL/GenBank/DDBJ whole genome shotgun (WGS) entry which is preliminary data.</text>
</comment>
<proteinExistence type="predicted"/>
<dbReference type="PANTHER" id="PTHR13318">
    <property type="entry name" value="PARTNER OF PAIRED, ISOFORM B-RELATED"/>
    <property type="match status" value="1"/>
</dbReference>